<reference evidence="1 2" key="1">
    <citation type="journal article" date="2014" name="Agronomy (Basel)">
        <title>A Draft Genome Sequence for Ensete ventricosum, the Drought-Tolerant Tree Against Hunger.</title>
        <authorList>
            <person name="Harrison J."/>
            <person name="Moore K.A."/>
            <person name="Paszkiewicz K."/>
            <person name="Jones T."/>
            <person name="Grant M."/>
            <person name="Ambacheew D."/>
            <person name="Muzemil S."/>
            <person name="Studholme D.J."/>
        </authorList>
    </citation>
    <scope>NUCLEOTIDE SEQUENCE [LARGE SCALE GENOMIC DNA]</scope>
</reference>
<dbReference type="AlphaFoldDB" id="A0A426ZRP5"/>
<name>A0A426ZRP5_ENSVE</name>
<sequence>MSGLSGCRDGHPRNPRVDVSRLTGRDDVAIDVALDLAYHCGVGELDLRKSLGPGSSLQLVGAKTRWSWSELKTHW</sequence>
<organism evidence="1 2">
    <name type="scientific">Ensete ventricosum</name>
    <name type="common">Abyssinian banana</name>
    <name type="synonym">Musa ensete</name>
    <dbReference type="NCBI Taxonomy" id="4639"/>
    <lineage>
        <taxon>Eukaryota</taxon>
        <taxon>Viridiplantae</taxon>
        <taxon>Streptophyta</taxon>
        <taxon>Embryophyta</taxon>
        <taxon>Tracheophyta</taxon>
        <taxon>Spermatophyta</taxon>
        <taxon>Magnoliopsida</taxon>
        <taxon>Liliopsida</taxon>
        <taxon>Zingiberales</taxon>
        <taxon>Musaceae</taxon>
        <taxon>Ensete</taxon>
    </lineage>
</organism>
<accession>A0A426ZRP5</accession>
<proteinExistence type="predicted"/>
<dbReference type="Proteomes" id="UP000287651">
    <property type="component" value="Unassembled WGS sequence"/>
</dbReference>
<evidence type="ECO:0000313" key="2">
    <source>
        <dbReference type="Proteomes" id="UP000287651"/>
    </source>
</evidence>
<gene>
    <name evidence="1" type="ORF">B296_00000357</name>
</gene>
<protein>
    <submittedName>
        <fullName evidence="1">Uncharacterized protein</fullName>
    </submittedName>
</protein>
<evidence type="ECO:0000313" key="1">
    <source>
        <dbReference type="EMBL" id="RRT66620.1"/>
    </source>
</evidence>
<comment type="caution">
    <text evidence="1">The sequence shown here is derived from an EMBL/GenBank/DDBJ whole genome shotgun (WGS) entry which is preliminary data.</text>
</comment>
<dbReference type="EMBL" id="AMZH03005359">
    <property type="protein sequence ID" value="RRT66620.1"/>
    <property type="molecule type" value="Genomic_DNA"/>
</dbReference>